<dbReference type="InterPro" id="IPR003718">
    <property type="entry name" value="OsmC/Ohr_fam"/>
</dbReference>
<dbReference type="AlphaFoldDB" id="A0A5S3V8J2"/>
<organism evidence="2 3">
    <name type="scientific">Pseudoalteromonas aurantia</name>
    <dbReference type="NCBI Taxonomy" id="43654"/>
    <lineage>
        <taxon>Bacteria</taxon>
        <taxon>Pseudomonadati</taxon>
        <taxon>Pseudomonadota</taxon>
        <taxon>Gammaproteobacteria</taxon>
        <taxon>Alteromonadales</taxon>
        <taxon>Pseudoalteromonadaceae</taxon>
        <taxon>Pseudoalteromonas</taxon>
    </lineage>
</organism>
<evidence type="ECO:0000313" key="2">
    <source>
        <dbReference type="EMBL" id="TMO67541.1"/>
    </source>
</evidence>
<dbReference type="OrthoDB" id="9761274at2"/>
<dbReference type="InterPro" id="IPR036102">
    <property type="entry name" value="OsmC/Ohrsf"/>
</dbReference>
<reference evidence="2 3" key="1">
    <citation type="submission" date="2018-01" db="EMBL/GenBank/DDBJ databases">
        <authorList>
            <person name="Paulsen S."/>
            <person name="Gram L.K."/>
        </authorList>
    </citation>
    <scope>NUCLEOTIDE SEQUENCE [LARGE SCALE GENOMIC DNA]</scope>
    <source>
        <strain evidence="2 3">S3790</strain>
    </source>
</reference>
<evidence type="ECO:0000259" key="1">
    <source>
        <dbReference type="PROSITE" id="PS51664"/>
    </source>
</evidence>
<dbReference type="InterPro" id="IPR015946">
    <property type="entry name" value="KH_dom-like_a/b"/>
</dbReference>
<evidence type="ECO:0000313" key="3">
    <source>
        <dbReference type="Proteomes" id="UP000307217"/>
    </source>
</evidence>
<comment type="caution">
    <text evidence="2">The sequence shown here is derived from an EMBL/GenBank/DDBJ whole genome shotgun (WGS) entry which is preliminary data.</text>
</comment>
<dbReference type="Pfam" id="PF02624">
    <property type="entry name" value="YcaO"/>
    <property type="match status" value="1"/>
</dbReference>
<proteinExistence type="predicted"/>
<dbReference type="SUPFAM" id="SSF82784">
    <property type="entry name" value="OsmC-like"/>
    <property type="match status" value="1"/>
</dbReference>
<accession>A0A5S3V8J2</accession>
<dbReference type="PANTHER" id="PTHR37809">
    <property type="entry name" value="RIBOSOMAL PROTEIN S12 METHYLTHIOTRANSFERASE ACCESSORY FACTOR YCAO"/>
    <property type="match status" value="1"/>
</dbReference>
<dbReference type="InterPro" id="IPR041080">
    <property type="entry name" value="YcaO_C"/>
</dbReference>
<dbReference type="NCBIfam" id="TIGR00702">
    <property type="entry name" value="YcaO-type kinase domain"/>
    <property type="match status" value="1"/>
</dbReference>
<sequence>MEIKVNFLDNLRLEAKFDDFTVVADQPIRYKGDGSAPSPFDYFLASSALCAAYFVKVYCVARDIPTDGIRLSQNNIVDPEDRYNQIFQIQVELPESISDKNREGILRSIERCTVKKVVQTGPEFKIDTVENLDEDAQAMLMTQADNGSSTFIAGKDLPLEQTIADMTGILAELGMKIEISSWRNIIPHVWSLHIRDAASPMCFTNGKGSTKESALCSALGEFIERLNCNFFYNDQYLGQDIANSEFVHYPNEKWFKPDESDALPAEILDEYCLDIYNPDGELRGSHLIDTNSGNVARGICSIPYVRQSDGETVYFPSNLIENLFLSNGMSAGNNFEEAKVQCLSEIFERAVKRQIIEQEIVLPDVPRSVIEKFPGILEGIEGLEAQGFPVVVKDASLGGQFPVMCVTLMNPKTGGVFASFGAHPSFEIALERSLTELLQGRSFEGLNDVPKPTFNSMAVAEPENFVDHFIDSTGVISWRFFSTKYDYAFVEWDFSGSNEQECEQLFGILKTLGKEAYVAEFSDLGVACRILVPDYSEVYPVEDLIWDNTNKALQYREDILNLHTLDDDALADLVERLEESQLDNYIDIRTLIGVEFDENTVWGQVTILELKTLIYLALGELEEAIELVDSFLQYNDNTVARGLFYQAVHAVLEVSLDDELELAHFEGNLTRMFGQDVIENAIGSVSGDVKFYGLTPTNMALEGLDKHLRLIDSYKKLHQARAQRAVK</sequence>
<dbReference type="EMBL" id="PNBX01000055">
    <property type="protein sequence ID" value="TMO67541.1"/>
    <property type="molecule type" value="Genomic_DNA"/>
</dbReference>
<protein>
    <submittedName>
        <fullName evidence="2">OsmC domain/YcaO domain-containing protein</fullName>
    </submittedName>
</protein>
<dbReference type="InterPro" id="IPR003776">
    <property type="entry name" value="YcaO-like_dom"/>
</dbReference>
<gene>
    <name evidence="2" type="ORF">CWC19_13445</name>
</gene>
<dbReference type="Pfam" id="PF02566">
    <property type="entry name" value="OsmC"/>
    <property type="match status" value="1"/>
</dbReference>
<dbReference type="Proteomes" id="UP000307217">
    <property type="component" value="Unassembled WGS sequence"/>
</dbReference>
<dbReference type="PANTHER" id="PTHR37809:SF1">
    <property type="entry name" value="RIBOSOMAL PROTEIN S12 METHYLTHIOTRANSFERASE ACCESSORY FACTOR YCAO"/>
    <property type="match status" value="1"/>
</dbReference>
<reference evidence="3" key="2">
    <citation type="submission" date="2019-06" db="EMBL/GenBank/DDBJ databases">
        <title>Co-occurence of chitin degradation, pigmentation and bioactivity in marine Pseudoalteromonas.</title>
        <authorList>
            <person name="Sonnenschein E.C."/>
            <person name="Bech P.K."/>
        </authorList>
    </citation>
    <scope>NUCLEOTIDE SEQUENCE [LARGE SCALE GENOMIC DNA]</scope>
    <source>
        <strain evidence="3">S3790</strain>
    </source>
</reference>
<dbReference type="NCBIfam" id="NF040716">
    <property type="entry name" value="YcaO_for_S12"/>
    <property type="match status" value="1"/>
</dbReference>
<dbReference type="Gene3D" id="3.30.1330.230">
    <property type="match status" value="1"/>
</dbReference>
<feature type="domain" description="YcaO" evidence="1">
    <location>
        <begin position="206"/>
        <end position="569"/>
    </location>
</feature>
<dbReference type="InterPro" id="IPR019938">
    <property type="entry name" value="YcaO_dom_prot"/>
</dbReference>
<dbReference type="NCBIfam" id="TIGR03549">
    <property type="entry name" value="OsmC domain/YcaO domain-containing protein"/>
    <property type="match status" value="1"/>
</dbReference>
<dbReference type="Pfam" id="PF18381">
    <property type="entry name" value="YcaO_C"/>
    <property type="match status" value="1"/>
</dbReference>
<dbReference type="Gene3D" id="3.30.300.20">
    <property type="match status" value="1"/>
</dbReference>
<dbReference type="RefSeq" id="WP_138592342.1">
    <property type="nucleotide sequence ID" value="NZ_PNBX01000055.1"/>
</dbReference>
<name>A0A5S3V8J2_9GAMM</name>
<dbReference type="PROSITE" id="PS51664">
    <property type="entry name" value="YCAO"/>
    <property type="match status" value="1"/>
</dbReference>